<evidence type="ECO:0000313" key="1">
    <source>
        <dbReference type="EMBL" id="DAD85976.1"/>
    </source>
</evidence>
<protein>
    <submittedName>
        <fullName evidence="1">Uncharacterized protein</fullName>
    </submittedName>
</protein>
<proteinExistence type="predicted"/>
<reference evidence="1" key="1">
    <citation type="journal article" date="2021" name="Proc. Natl. Acad. Sci. U.S.A.">
        <title>A Catalog of Tens of Thousands of Viruses from Human Metagenomes Reveals Hidden Associations with Chronic Diseases.</title>
        <authorList>
            <person name="Tisza M.J."/>
            <person name="Buck C.B."/>
        </authorList>
    </citation>
    <scope>NUCLEOTIDE SEQUENCE</scope>
    <source>
        <strain evidence="1">Ct4bw6</strain>
    </source>
</reference>
<accession>A0A8S5MV06</accession>
<sequence>MSRCRSHVRHGAEEVTMSYYWNAFVVYPAHNIYHRLTHLW</sequence>
<name>A0A8S5MV06_9VIRU</name>
<dbReference type="EMBL" id="BK014991">
    <property type="protein sequence ID" value="DAD85976.1"/>
    <property type="molecule type" value="Genomic_DNA"/>
</dbReference>
<organism evidence="1">
    <name type="scientific">Phage sp. ct4bw6</name>
    <dbReference type="NCBI Taxonomy" id="2826747"/>
    <lineage>
        <taxon>Viruses</taxon>
    </lineage>
</organism>